<name>A0ABQ4NLX0_9RHOB</name>
<feature type="signal peptide" evidence="1">
    <location>
        <begin position="1"/>
        <end position="25"/>
    </location>
</feature>
<sequence>MKHRRWTLVSLAIAMVLAAVFLAKAIEGPPAPTALAVHVVTDHGVDQVTAHLILPRDPRTGPRKPGLAHYLEHLVWLGLRPASDAGPDRQSNAWTNRYAVGYWLSGPPDALPDLLARLVGVFDPLAPPPAVADQERGIVLREYEARQVGRLRNRINHQMSDFLYQGAPLADSIIGTPDQIAAFDLAQARALHALTHRPDKGRLVVTGPISERRVHAGLAAIPLLAHATDGPPGRPGLPPLQADRLHLSAGEDTTVPTLIWRKVVALPEPMGFDLLEARSALLSDILDSGLPGGLAGPLRFDEDLARSFHIAVFPLDTTHVEISLSAHPSGDVTLRDLERAVRTTLDDIARRGIPADTHDRLRARFEGFWPDWTDPDDTAAWMAAYTVDRLAVLRDPLPQDALRYLDAQLTRDGTNALLTALAGPGREAVAHLSPNGASL</sequence>
<dbReference type="RefSeq" id="WP_220748902.1">
    <property type="nucleotide sequence ID" value="NZ_BPFH01000003.1"/>
</dbReference>
<dbReference type="EMBL" id="BPFH01000003">
    <property type="protein sequence ID" value="GIT95410.1"/>
    <property type="molecule type" value="Genomic_DNA"/>
</dbReference>
<protein>
    <recommendedName>
        <fullName evidence="4">Zinc protease</fullName>
    </recommendedName>
</protein>
<keyword evidence="1" id="KW-0732">Signal</keyword>
<evidence type="ECO:0008006" key="4">
    <source>
        <dbReference type="Google" id="ProtNLM"/>
    </source>
</evidence>
<evidence type="ECO:0000313" key="3">
    <source>
        <dbReference type="Proteomes" id="UP000786693"/>
    </source>
</evidence>
<dbReference type="InterPro" id="IPR011249">
    <property type="entry name" value="Metalloenz_LuxS/M16"/>
</dbReference>
<keyword evidence="3" id="KW-1185">Reference proteome</keyword>
<dbReference type="Gene3D" id="3.30.830.10">
    <property type="entry name" value="Metalloenzyme, LuxS/M16 peptidase-like"/>
    <property type="match status" value="2"/>
</dbReference>
<accession>A0ABQ4NLX0</accession>
<feature type="chain" id="PRO_5046141499" description="Zinc protease" evidence="1">
    <location>
        <begin position="26"/>
        <end position="439"/>
    </location>
</feature>
<gene>
    <name evidence="2" type="ORF">JANAI62_20330</name>
</gene>
<evidence type="ECO:0000313" key="2">
    <source>
        <dbReference type="EMBL" id="GIT95410.1"/>
    </source>
</evidence>
<proteinExistence type="predicted"/>
<reference evidence="2 3" key="1">
    <citation type="submission" date="2021-05" db="EMBL/GenBank/DDBJ databases">
        <title>Bacteria Genome sequencing.</title>
        <authorList>
            <person name="Takabe Y."/>
            <person name="Nakajima Y."/>
            <person name="Suzuki S."/>
            <person name="Shiozaki T."/>
        </authorList>
    </citation>
    <scope>NUCLEOTIDE SEQUENCE [LARGE SCALE GENOMIC DNA]</scope>
    <source>
        <strain evidence="2 3">AI_62</strain>
    </source>
</reference>
<dbReference type="SUPFAM" id="SSF63411">
    <property type="entry name" value="LuxS/MPP-like metallohydrolase"/>
    <property type="match status" value="1"/>
</dbReference>
<evidence type="ECO:0000256" key="1">
    <source>
        <dbReference type="SAM" id="SignalP"/>
    </source>
</evidence>
<organism evidence="2 3">
    <name type="scientific">Jannaschia pagri</name>
    <dbReference type="NCBI Taxonomy" id="2829797"/>
    <lineage>
        <taxon>Bacteria</taxon>
        <taxon>Pseudomonadati</taxon>
        <taxon>Pseudomonadota</taxon>
        <taxon>Alphaproteobacteria</taxon>
        <taxon>Rhodobacterales</taxon>
        <taxon>Roseobacteraceae</taxon>
        <taxon>Jannaschia</taxon>
    </lineage>
</organism>
<comment type="caution">
    <text evidence="2">The sequence shown here is derived from an EMBL/GenBank/DDBJ whole genome shotgun (WGS) entry which is preliminary data.</text>
</comment>
<dbReference type="Proteomes" id="UP000786693">
    <property type="component" value="Unassembled WGS sequence"/>
</dbReference>